<dbReference type="PANTHER" id="PTHR30327:SF1">
    <property type="entry name" value="UPF0301 PROTEIN YQGE"/>
    <property type="match status" value="1"/>
</dbReference>
<sequence length="192" mass="21745">MDYFHSKQKFNPEKGDVLISEPYLPDPNFERTVVLICEHDENGTFGYVLNKPSNALVEEVVEQISDFKEKLFIGGPVQQDTLHFIHRDPESMPTGKPVGGGIYWGGDYDQLLSMIDLKQINPSNYRFILGYSGWAAGQLEEELEAKSWIVCKGISASRVFDVDESLLWKDILESLGGKFKMFANYPADPNMN</sequence>
<evidence type="ECO:0000313" key="4">
    <source>
        <dbReference type="Proteomes" id="UP000192472"/>
    </source>
</evidence>
<dbReference type="HAMAP" id="MF_00758">
    <property type="entry name" value="UPF0301"/>
    <property type="match status" value="1"/>
</dbReference>
<dbReference type="Gene3D" id="3.40.1740.10">
    <property type="entry name" value="VC0467-like"/>
    <property type="match status" value="1"/>
</dbReference>
<gene>
    <name evidence="3" type="ORF">SAMN04488029_3977</name>
</gene>
<accession>A0A1W2GQM5</accession>
<dbReference type="RefSeq" id="WP_084374614.1">
    <property type="nucleotide sequence ID" value="NZ_FWYF01000005.1"/>
</dbReference>
<dbReference type="EMBL" id="FWYF01000005">
    <property type="protein sequence ID" value="SMD38975.1"/>
    <property type="molecule type" value="Genomic_DNA"/>
</dbReference>
<reference evidence="3 4" key="1">
    <citation type="submission" date="2017-04" db="EMBL/GenBank/DDBJ databases">
        <authorList>
            <person name="Afonso C.L."/>
            <person name="Miller P.J."/>
            <person name="Scott M.A."/>
            <person name="Spackman E."/>
            <person name="Goraichik I."/>
            <person name="Dimitrov K.M."/>
            <person name="Suarez D.L."/>
            <person name="Swayne D.E."/>
        </authorList>
    </citation>
    <scope>NUCLEOTIDE SEQUENCE [LARGE SCALE GENOMIC DNA]</scope>
    <source>
        <strain evidence="3 4">DSM 26133</strain>
    </source>
</reference>
<dbReference type="Proteomes" id="UP000192472">
    <property type="component" value="Unassembled WGS sequence"/>
</dbReference>
<dbReference type="SUPFAM" id="SSF143456">
    <property type="entry name" value="VC0467-like"/>
    <property type="match status" value="1"/>
</dbReference>
<keyword evidence="4" id="KW-1185">Reference proteome</keyword>
<dbReference type="InterPro" id="IPR003774">
    <property type="entry name" value="AlgH-like"/>
</dbReference>
<proteinExistence type="inferred from homology"/>
<comment type="similarity">
    <text evidence="1 2">Belongs to the UPF0301 (AlgH) family.</text>
</comment>
<name>A0A1W2GQM5_REIFA</name>
<evidence type="ECO:0000256" key="2">
    <source>
        <dbReference type="HAMAP-Rule" id="MF_00758"/>
    </source>
</evidence>
<evidence type="ECO:0000313" key="3">
    <source>
        <dbReference type="EMBL" id="SMD38975.1"/>
    </source>
</evidence>
<dbReference type="AlphaFoldDB" id="A0A1W2GQM5"/>
<dbReference type="Pfam" id="PF02622">
    <property type="entry name" value="DUF179"/>
    <property type="match status" value="1"/>
</dbReference>
<dbReference type="GO" id="GO:0005829">
    <property type="term" value="C:cytosol"/>
    <property type="evidence" value="ECO:0007669"/>
    <property type="project" value="TreeGrafter"/>
</dbReference>
<organism evidence="3 4">
    <name type="scientific">Reichenbachiella faecimaris</name>
    <dbReference type="NCBI Taxonomy" id="692418"/>
    <lineage>
        <taxon>Bacteria</taxon>
        <taxon>Pseudomonadati</taxon>
        <taxon>Bacteroidota</taxon>
        <taxon>Cytophagia</taxon>
        <taxon>Cytophagales</taxon>
        <taxon>Reichenbachiellaceae</taxon>
        <taxon>Reichenbachiella</taxon>
    </lineage>
</organism>
<dbReference type="STRING" id="692418.SAMN04488029_3977"/>
<evidence type="ECO:0000256" key="1">
    <source>
        <dbReference type="ARBA" id="ARBA00009600"/>
    </source>
</evidence>
<protein>
    <recommendedName>
        <fullName evidence="2">UPF0301 protein SAMN04488029_3977</fullName>
    </recommendedName>
</protein>
<dbReference type="OrthoDB" id="9807486at2"/>
<dbReference type="PANTHER" id="PTHR30327">
    <property type="entry name" value="UNCHARACTERIZED PROTEIN YQGE"/>
    <property type="match status" value="1"/>
</dbReference>